<keyword evidence="2 4" id="KW-0697">Rotamase</keyword>
<name>A0A875S0N1_EENNA</name>
<dbReference type="AlphaFoldDB" id="A0A875S0N1"/>
<dbReference type="GO" id="GO:0003755">
    <property type="term" value="F:peptidyl-prolyl cis-trans isomerase activity"/>
    <property type="evidence" value="ECO:0007669"/>
    <property type="project" value="UniProtKB-UniRule"/>
</dbReference>
<evidence type="ECO:0000313" key="7">
    <source>
        <dbReference type="Proteomes" id="UP000662931"/>
    </source>
</evidence>
<keyword evidence="4" id="KW-0732">Signal</keyword>
<accession>A0A875S0N1</accession>
<dbReference type="FunFam" id="2.40.100.10:FF:000001">
    <property type="entry name" value="Peptidyl-prolyl cis-trans isomerase"/>
    <property type="match status" value="1"/>
</dbReference>
<organism evidence="6 7">
    <name type="scientific">Eeniella nana</name>
    <name type="common">Yeast</name>
    <name type="synonym">Brettanomyces nanus</name>
    <dbReference type="NCBI Taxonomy" id="13502"/>
    <lineage>
        <taxon>Eukaryota</taxon>
        <taxon>Fungi</taxon>
        <taxon>Dikarya</taxon>
        <taxon>Ascomycota</taxon>
        <taxon>Saccharomycotina</taxon>
        <taxon>Pichiomycetes</taxon>
        <taxon>Pichiales</taxon>
        <taxon>Pichiaceae</taxon>
        <taxon>Brettanomyces</taxon>
    </lineage>
</organism>
<dbReference type="Gene3D" id="2.40.100.10">
    <property type="entry name" value="Cyclophilin-like"/>
    <property type="match status" value="1"/>
</dbReference>
<comment type="catalytic activity">
    <reaction evidence="1 4">
        <text>[protein]-peptidylproline (omega=180) = [protein]-peptidylproline (omega=0)</text>
        <dbReference type="Rhea" id="RHEA:16237"/>
        <dbReference type="Rhea" id="RHEA-COMP:10747"/>
        <dbReference type="Rhea" id="RHEA-COMP:10748"/>
        <dbReference type="ChEBI" id="CHEBI:83833"/>
        <dbReference type="ChEBI" id="CHEBI:83834"/>
        <dbReference type="EC" id="5.2.1.8"/>
    </reaction>
</comment>
<feature type="domain" description="PPIase cyclophilin-type" evidence="5">
    <location>
        <begin position="58"/>
        <end position="208"/>
    </location>
</feature>
<dbReference type="OrthoDB" id="193499at2759"/>
<dbReference type="GeneID" id="62195194"/>
<gene>
    <name evidence="6" type="primary">CPR2</name>
    <name evidence="6" type="ORF">FOA43_001793</name>
</gene>
<dbReference type="EMBL" id="CP064812">
    <property type="protein sequence ID" value="QPG74463.1"/>
    <property type="molecule type" value="Genomic_DNA"/>
</dbReference>
<evidence type="ECO:0000256" key="3">
    <source>
        <dbReference type="ARBA" id="ARBA00023235"/>
    </source>
</evidence>
<dbReference type="RefSeq" id="XP_038778028.1">
    <property type="nucleotide sequence ID" value="XM_038922100.1"/>
</dbReference>
<feature type="signal peptide" evidence="4">
    <location>
        <begin position="1"/>
        <end position="24"/>
    </location>
</feature>
<proteinExistence type="inferred from homology"/>
<dbReference type="PRINTS" id="PR00153">
    <property type="entry name" value="CSAPPISMRASE"/>
</dbReference>
<keyword evidence="7" id="KW-1185">Reference proteome</keyword>
<comment type="function">
    <text evidence="4">PPIases accelerate the folding of proteins. It catalyzes the cis-trans isomerization of proline imidic peptide bonds in oligopeptides.</text>
</comment>
<dbReference type="EC" id="5.2.1.8" evidence="4"/>
<evidence type="ECO:0000256" key="1">
    <source>
        <dbReference type="ARBA" id="ARBA00000971"/>
    </source>
</evidence>
<sequence length="219" mass="23912">MKLIINSIVALLTLLFVFARQSIAESSESGESSELAELPEVTHKVYFDIVEGEGKDAEKLGRIVFGLFGGVVPKTVENFYQLCVSEDGDLSYKGSKFHRVIKNFMIQGGDFTKGDGTGGKSIYGNKFPDENFKVKLDRSGLLAMANAGPDSNGSQFFITTVPTAWLTGRHVGFGRVLEGYDIVEKIENSKTGFMDKPKKPVIIADCGAIEEEVPSKDEL</sequence>
<dbReference type="PANTHER" id="PTHR11071">
    <property type="entry name" value="PEPTIDYL-PROLYL CIS-TRANS ISOMERASE"/>
    <property type="match status" value="1"/>
</dbReference>
<dbReference type="GO" id="GO:0016018">
    <property type="term" value="F:cyclosporin A binding"/>
    <property type="evidence" value="ECO:0007669"/>
    <property type="project" value="TreeGrafter"/>
</dbReference>
<dbReference type="Proteomes" id="UP000662931">
    <property type="component" value="Chromosome 1"/>
</dbReference>
<dbReference type="InterPro" id="IPR020892">
    <property type="entry name" value="Cyclophilin-type_PPIase_CS"/>
</dbReference>
<comment type="similarity">
    <text evidence="4">Belongs to the cyclophilin-type PPIase family.</text>
</comment>
<dbReference type="GO" id="GO:0006457">
    <property type="term" value="P:protein folding"/>
    <property type="evidence" value="ECO:0007669"/>
    <property type="project" value="InterPro"/>
</dbReference>
<dbReference type="KEGG" id="bnn:FOA43_001793"/>
<evidence type="ECO:0000256" key="2">
    <source>
        <dbReference type="ARBA" id="ARBA00023110"/>
    </source>
</evidence>
<dbReference type="InterPro" id="IPR029000">
    <property type="entry name" value="Cyclophilin-like_dom_sf"/>
</dbReference>
<dbReference type="PANTHER" id="PTHR11071:SF561">
    <property type="entry name" value="PEPTIDYL-PROLYL CIS-TRANS ISOMERASE D-RELATED"/>
    <property type="match status" value="1"/>
</dbReference>
<protein>
    <recommendedName>
        <fullName evidence="4">Peptidyl-prolyl cis-trans isomerase</fullName>
        <shortName evidence="4">PPIase</shortName>
        <ecNumber evidence="4">5.2.1.8</ecNumber>
    </recommendedName>
</protein>
<evidence type="ECO:0000256" key="4">
    <source>
        <dbReference type="RuleBase" id="RU363019"/>
    </source>
</evidence>
<keyword evidence="3 4" id="KW-0413">Isomerase</keyword>
<evidence type="ECO:0000313" key="6">
    <source>
        <dbReference type="EMBL" id="QPG74463.1"/>
    </source>
</evidence>
<dbReference type="PROSITE" id="PS50072">
    <property type="entry name" value="CSA_PPIASE_2"/>
    <property type="match status" value="1"/>
</dbReference>
<dbReference type="InterPro" id="IPR002130">
    <property type="entry name" value="Cyclophilin-type_PPIase_dom"/>
</dbReference>
<dbReference type="Pfam" id="PF00160">
    <property type="entry name" value="Pro_isomerase"/>
    <property type="match status" value="1"/>
</dbReference>
<feature type="chain" id="PRO_5034821409" description="Peptidyl-prolyl cis-trans isomerase" evidence="4">
    <location>
        <begin position="25"/>
        <end position="219"/>
    </location>
</feature>
<reference evidence="6" key="1">
    <citation type="submission" date="2020-10" db="EMBL/GenBank/DDBJ databases">
        <authorList>
            <person name="Roach M.J.R."/>
        </authorList>
    </citation>
    <scope>NUCLEOTIDE SEQUENCE</scope>
    <source>
        <strain evidence="6">CBS 1945</strain>
    </source>
</reference>
<dbReference type="GO" id="GO:0005737">
    <property type="term" value="C:cytoplasm"/>
    <property type="evidence" value="ECO:0007669"/>
    <property type="project" value="TreeGrafter"/>
</dbReference>
<evidence type="ECO:0000259" key="5">
    <source>
        <dbReference type="PROSITE" id="PS50072"/>
    </source>
</evidence>
<dbReference type="SUPFAM" id="SSF50891">
    <property type="entry name" value="Cyclophilin-like"/>
    <property type="match status" value="1"/>
</dbReference>
<dbReference type="PROSITE" id="PS00170">
    <property type="entry name" value="CSA_PPIASE_1"/>
    <property type="match status" value="1"/>
</dbReference>